<evidence type="ECO:0000313" key="1">
    <source>
        <dbReference type="EMBL" id="MPN40037.1"/>
    </source>
</evidence>
<proteinExistence type="predicted"/>
<gene>
    <name evidence="1" type="ORF">SDC9_187572</name>
</gene>
<sequence length="121" mass="13368">MQLRGCQIDAPAVGVGIVGFQAISAGTHHAGVDDELLQIECSFRLSSRQPVFEMFKDLQFSPGERALETIRETDEKTVLVASRGPRHHADSSARVHQRIIGSAHLNERHDLCPCKDVVRLV</sequence>
<organism evidence="1">
    <name type="scientific">bioreactor metagenome</name>
    <dbReference type="NCBI Taxonomy" id="1076179"/>
    <lineage>
        <taxon>unclassified sequences</taxon>
        <taxon>metagenomes</taxon>
        <taxon>ecological metagenomes</taxon>
    </lineage>
</organism>
<reference evidence="1" key="1">
    <citation type="submission" date="2019-08" db="EMBL/GenBank/DDBJ databases">
        <authorList>
            <person name="Kucharzyk K."/>
            <person name="Murdoch R.W."/>
            <person name="Higgins S."/>
            <person name="Loffler F."/>
        </authorList>
    </citation>
    <scope>NUCLEOTIDE SEQUENCE</scope>
</reference>
<accession>A0A645HM74</accession>
<comment type="caution">
    <text evidence="1">The sequence shown here is derived from an EMBL/GenBank/DDBJ whole genome shotgun (WGS) entry which is preliminary data.</text>
</comment>
<name>A0A645HM74_9ZZZZ</name>
<protein>
    <submittedName>
        <fullName evidence="1">Uncharacterized protein</fullName>
    </submittedName>
</protein>
<dbReference type="AlphaFoldDB" id="A0A645HM74"/>
<dbReference type="EMBL" id="VSSQ01096207">
    <property type="protein sequence ID" value="MPN40037.1"/>
    <property type="molecule type" value="Genomic_DNA"/>
</dbReference>